<organism evidence="8 9">
    <name type="scientific">Fasciola hepatica</name>
    <name type="common">Liver fluke</name>
    <dbReference type="NCBI Taxonomy" id="6192"/>
    <lineage>
        <taxon>Eukaryota</taxon>
        <taxon>Metazoa</taxon>
        <taxon>Spiralia</taxon>
        <taxon>Lophotrochozoa</taxon>
        <taxon>Platyhelminthes</taxon>
        <taxon>Trematoda</taxon>
        <taxon>Digenea</taxon>
        <taxon>Plagiorchiida</taxon>
        <taxon>Echinostomata</taxon>
        <taxon>Echinostomatoidea</taxon>
        <taxon>Fasciolidae</taxon>
        <taxon>Fasciola</taxon>
    </lineage>
</organism>
<keyword evidence="3" id="KW-0507">mRNA processing</keyword>
<evidence type="ECO:0000256" key="5">
    <source>
        <dbReference type="ARBA" id="ARBA00023242"/>
    </source>
</evidence>
<sequence>MAEPLIVFFDTFTHNEQTQENTDCVRFKSGIQLFEIRILPFGSVVESILSDEPLIGATNPAAFDVILYSNSQTNCITLHNIAKHHFDEKSGVNTISLKEPVHSNFLLFRGKYSTLTVALLGLPTLPMNPTLHHGTNLSVPPPQLSVSSATPCVSVEAVSSDYQQVSTSEKLNFTKLHGSASKDEVPQVNPGLSWSHDNLSEPSSTETAPQDRDLHHQQQQQQQQQQKLQHQSVSDSVIEAIENTGAILDDRDEPLKNPPSDIGGLYEDGEIQDIDYEEISSNEELFSEIDENDLVDDGQQTTDLLNTVEPVFNRLQWRFNPWNAIDTTSIYKRQRITDPCLTLFEMHRQFLDHSDRNESRTTVSGDPEEAFPFIPSHQSVEQTGQSVALLPSADEWSQASTSAQFLLAAAEKFSHSDVVFDQMWVEAMENMDLHLAIGLAFLYHTDKNAFNMVCEALIFWVYTGLDMSAALRHSNSAYILRHLMAGVNLAGLVTGTTSQPLAWSLLHPAGSSETDPTLLQWNSPALGVPQVQRRLLDLLESPLVTTPLRLAICRALDQTVRLPTGLDAFLGRECRTQSQDDVDFDLTDDGESKSNSDRYKSEAVDSFGEQGEEQKSQEVTKKDEAEYKPEIDVHMGNKDPLMDAYDQTDSKKRTPYQRFLLLVCSTKNSRVVNAYQRLLNKVHAYEMLLEFHKLVGILQTGKHLSVDADIKESLLIENQLVYYLNQITELWRNADELIAHPRATLPGPMVLDASKKQCYNAYPDLCSQFDSTHVLDDVNWILALLLSSDSSIRSDRLTEVFLKAEQNEMATTLDVKPSIIVLTDAVSDSLENFLRSLICHPTGLVYIASRSKSCARLLDLCLNGSVTHSVPFDALDQLHDQGPANFLILGLELAYKLEALRCVDILVAWARKKGVHSTAAQLRAEFNTAHDVDIPSASVEPGLRDALFGLARLSCNGLLLFCPSIPAELVDFIGPIVTCSAPVWVADVVGMDDHFVPLLMLLEALSDETASKVNSLSVRFPDNLRDTGDSDKNAEASFTPAAEAASSVACETPATVGIRTTLKQLLAIPLDVPSLITVVVLNLLRHGENVSYLDRYGPRMASLVSPQNWEDQLSDPVALGLFTRLRTFSRSAAAPFLAWLRDCPARPSTALAWLSPTPCNPLSSSSFTWLTAQLKPLISELEEALEALIGLETAEDLLLVPSASGTASATNATSGLRKAPFGQGFVHGRCLPSALLVLLRLIRTHVCGASSRQLHSTQPAQTNPEHQVVLNQTLALIELYSANGLQLLMSLVQKIAEHFLTQCQATLCQSTCPSDVIGISPFNANISMLLAVLENAVQLIVSMLTTILRIRGNQFSDLTPIRTLCLAYTCATYTMSPPGAKAGQLSRIRDASVAGIMAYIDISSPYPVKVEDLEKSMWTNTCKEVITFTLAAPIHYLSGVNLLLDLLPLRLPVVSLNPLTKADQDKICAMRDSWALHVCSFVHQITGLIELLGATDPRSTNVLYRNILDLVHRVADLGAPCATALATACLDSLFSVWNELVSEANKKKGKTSMTNLDNTNGDSDDKVPSNVSDSRPVIDVQSNLQPARTPSSRLLLLTCPSSTGDPDPLDASLLAESGNASVADSDACASQRAAPSQPIYGQLLEPFVELHDTSEISSTLCLLYINLQVPACRFALLQLLRPGSSMDSEQVSTVRTSKSHDDGIDTSSSDRCYHQQFCQLVCQILSPCSDKPCHLRTQMILLQCLDQMLDIGVALKAFDHGFSWPEPDSSQSVTDELTRLSEGLPDSQLCAELVQSLIKHVGHVDRDMSTLPHALHPLLLLTQHDQGFRLVRDALESPIAQINGQHLFASLVQRVNDCFSTENPDCQTTLAVCLQLLQSMVVGRASLPLTFTPDEVTQSDLQDNFDQGERMVEESAATSCPPSAPVISIARFRHWHISGCKVRTFLGWSGVGDEGKPVRDLHALLEMLTDDEPSLEYLRTGMKNLLALLSEEFDVSGCDPVSNQETISDCGQSTTADSLPPWPEPRSLERLFAERPYFVAISDTACSKVVSQRRLVIARRRYHCAADLLNPPTTCLVTTGSSDQLTCNLTEMAQTCCNGLSIRDELLKCGRKRDSGDSAIRHQKRRRGQASIIETGRTSKKFVAPMRGRGFVLRSGPGSSVSAGAAGAQHGSGSSSTGVAGGRPDPFRSRPLNTSRPPSLHVDDFTKLVKDDSVMEEMPRQRPYRDGRGFRGGRGQRIPSNRGGVNVGGTGGSSTGSGIGVAGVNSQSGMLSGGPSLLPNLPLGLGVQPISSLNAAAAAAAAALLPSWSTDNRPISLLPFGLDSRSVQSRRDRSMR</sequence>
<feature type="compositionally biased region" description="Basic and acidic residues" evidence="6">
    <location>
        <begin position="612"/>
        <end position="628"/>
    </location>
</feature>
<reference evidence="8" key="1">
    <citation type="submission" date="2019-03" db="EMBL/GenBank/DDBJ databases">
        <title>Improved annotation for the trematode Fasciola hepatica.</title>
        <authorList>
            <person name="Choi Y.-J."/>
            <person name="Martin J."/>
            <person name="Mitreva M."/>
        </authorList>
    </citation>
    <scope>NUCLEOTIDE SEQUENCE [LARGE SCALE GENOMIC DNA]</scope>
</reference>
<feature type="compositionally biased region" description="Polar residues" evidence="6">
    <location>
        <begin position="190"/>
        <end position="208"/>
    </location>
</feature>
<dbReference type="GO" id="GO:0003723">
    <property type="term" value="F:RNA binding"/>
    <property type="evidence" value="ECO:0007669"/>
    <property type="project" value="TreeGrafter"/>
</dbReference>
<accession>A0A4E0S1K2</accession>
<keyword evidence="4" id="KW-0508">mRNA splicing</keyword>
<dbReference type="Proteomes" id="UP000230066">
    <property type="component" value="Unassembled WGS sequence"/>
</dbReference>
<evidence type="ECO:0000259" key="7">
    <source>
        <dbReference type="Pfam" id="PF15912"/>
    </source>
</evidence>
<protein>
    <recommendedName>
        <fullName evidence="7">Virilizer N-terminal domain-containing protein</fullName>
    </recommendedName>
</protein>
<dbReference type="PANTHER" id="PTHR23185">
    <property type="entry name" value="PROTEIN VIRILIZER HOMOLOG"/>
    <property type="match status" value="1"/>
</dbReference>
<feature type="compositionally biased region" description="Low complexity" evidence="6">
    <location>
        <begin position="2155"/>
        <end position="2178"/>
    </location>
</feature>
<dbReference type="GO" id="GO:0036396">
    <property type="term" value="C:RNA N6-methyladenosine methyltransferase complex"/>
    <property type="evidence" value="ECO:0007669"/>
    <property type="project" value="TreeGrafter"/>
</dbReference>
<evidence type="ECO:0000256" key="2">
    <source>
        <dbReference type="ARBA" id="ARBA00008371"/>
    </source>
</evidence>
<dbReference type="PANTHER" id="PTHR23185:SF0">
    <property type="entry name" value="PROTEIN VIRILIZER HOMOLOG"/>
    <property type="match status" value="1"/>
</dbReference>
<evidence type="ECO:0000256" key="1">
    <source>
        <dbReference type="ARBA" id="ARBA00004123"/>
    </source>
</evidence>
<dbReference type="GO" id="GO:0005634">
    <property type="term" value="C:nucleus"/>
    <property type="evidence" value="ECO:0007669"/>
    <property type="project" value="UniProtKB-SubCell"/>
</dbReference>
<dbReference type="InterPro" id="IPR031801">
    <property type="entry name" value="VIR_N"/>
</dbReference>
<dbReference type="InterPro" id="IPR026736">
    <property type="entry name" value="Virilizer"/>
</dbReference>
<feature type="domain" description="Virilizer N-terminal" evidence="7">
    <location>
        <begin position="6"/>
        <end position="232"/>
    </location>
</feature>
<feature type="region of interest" description="Disordered" evidence="6">
    <location>
        <begin position="2153"/>
        <end position="2203"/>
    </location>
</feature>
<evidence type="ECO:0000256" key="6">
    <source>
        <dbReference type="SAM" id="MobiDB-lite"/>
    </source>
</evidence>
<feature type="compositionally biased region" description="Polar residues" evidence="6">
    <location>
        <begin position="1551"/>
        <end position="1561"/>
    </location>
</feature>
<feature type="region of interest" description="Disordered" evidence="6">
    <location>
        <begin position="177"/>
        <end position="267"/>
    </location>
</feature>
<evidence type="ECO:0000313" key="8">
    <source>
        <dbReference type="EMBL" id="THD24750.1"/>
    </source>
</evidence>
<dbReference type="Pfam" id="PF15912">
    <property type="entry name" value="VIR_N"/>
    <property type="match status" value="1"/>
</dbReference>
<keyword evidence="9" id="KW-1185">Reference proteome</keyword>
<evidence type="ECO:0000313" key="9">
    <source>
        <dbReference type="Proteomes" id="UP000230066"/>
    </source>
</evidence>
<dbReference type="EMBL" id="JXXN02001448">
    <property type="protein sequence ID" value="THD24750.1"/>
    <property type="molecule type" value="Genomic_DNA"/>
</dbReference>
<dbReference type="GO" id="GO:0006397">
    <property type="term" value="P:mRNA processing"/>
    <property type="evidence" value="ECO:0007669"/>
    <property type="project" value="UniProtKB-KW"/>
</dbReference>
<proteinExistence type="inferred from homology"/>
<feature type="compositionally biased region" description="Basic and acidic residues" evidence="6">
    <location>
        <begin position="2216"/>
        <end position="2229"/>
    </location>
</feature>
<gene>
    <name evidence="8" type="ORF">D915_004488</name>
</gene>
<evidence type="ECO:0000256" key="3">
    <source>
        <dbReference type="ARBA" id="ARBA00022664"/>
    </source>
</evidence>
<comment type="caution">
    <text evidence="8">The sequence shown here is derived from an EMBL/GenBank/DDBJ whole genome shotgun (WGS) entry which is preliminary data.</text>
</comment>
<evidence type="ECO:0000256" key="4">
    <source>
        <dbReference type="ARBA" id="ARBA00023187"/>
    </source>
</evidence>
<feature type="region of interest" description="Disordered" evidence="6">
    <location>
        <begin position="2216"/>
        <end position="2252"/>
    </location>
</feature>
<keyword evidence="5" id="KW-0539">Nucleus</keyword>
<feature type="compositionally biased region" description="Low complexity" evidence="6">
    <location>
        <begin position="217"/>
        <end position="231"/>
    </location>
</feature>
<dbReference type="GO" id="GO:0008380">
    <property type="term" value="P:RNA splicing"/>
    <property type="evidence" value="ECO:0007669"/>
    <property type="project" value="UniProtKB-KW"/>
</dbReference>
<comment type="similarity">
    <text evidence="2">Belongs to the vir family.</text>
</comment>
<name>A0A4E0S1K2_FASHE</name>
<feature type="region of interest" description="Disordered" evidence="6">
    <location>
        <begin position="581"/>
        <end position="628"/>
    </location>
</feature>
<feature type="region of interest" description="Disordered" evidence="6">
    <location>
        <begin position="1547"/>
        <end position="1586"/>
    </location>
</feature>
<comment type="subcellular location">
    <subcellularLocation>
        <location evidence="1">Nucleus</location>
    </subcellularLocation>
</comment>
<feature type="compositionally biased region" description="Basic and acidic residues" evidence="6">
    <location>
        <begin position="590"/>
        <end position="603"/>
    </location>
</feature>